<feature type="compositionally biased region" description="Basic and acidic residues" evidence="1">
    <location>
        <begin position="64"/>
        <end position="77"/>
    </location>
</feature>
<organism evidence="2 3">
    <name type="scientific">Helicobacter pylori GAM260BSi</name>
    <dbReference type="NCBI Taxonomy" id="1159046"/>
    <lineage>
        <taxon>Bacteria</taxon>
        <taxon>Pseudomonadati</taxon>
        <taxon>Campylobacterota</taxon>
        <taxon>Epsilonproteobacteria</taxon>
        <taxon>Campylobacterales</taxon>
        <taxon>Helicobacteraceae</taxon>
        <taxon>Helicobacter</taxon>
    </lineage>
</organism>
<dbReference type="RefSeq" id="WP_001954663.1">
    <property type="nucleotide sequence ID" value="NZ_KB636940.1"/>
</dbReference>
<protein>
    <recommendedName>
        <fullName evidence="4">Hac prophage II protein</fullName>
    </recommendedName>
</protein>
<feature type="compositionally biased region" description="Basic and acidic residues" evidence="1">
    <location>
        <begin position="107"/>
        <end position="122"/>
    </location>
</feature>
<proteinExistence type="predicted"/>
<reference evidence="2 3" key="1">
    <citation type="submission" date="2012-11" db="EMBL/GenBank/DDBJ databases">
        <authorList>
            <person name="Weinstock G."/>
            <person name="Sodergren E."/>
            <person name="Lobos E.A."/>
            <person name="Fulton L."/>
            <person name="Fulton R."/>
            <person name="Courtney L."/>
            <person name="Fronick C."/>
            <person name="O'Laughlin M."/>
            <person name="Godfrey J."/>
            <person name="Wilson R.M."/>
            <person name="Miner T."/>
            <person name="Farmer C."/>
            <person name="Delehaunty K."/>
            <person name="Cordes M."/>
            <person name="Minx P."/>
            <person name="Tomlinson C."/>
            <person name="Chen J."/>
            <person name="Wollam A."/>
            <person name="Pepin K.H."/>
            <person name="Bhonagiri V."/>
            <person name="Zhang X."/>
            <person name="Suruliraj S."/>
            <person name="Antonio M."/>
            <person name="Secka O."/>
            <person name="Thomas J."/>
            <person name="Warren W."/>
            <person name="Mitreva M."/>
            <person name="Mardis E.R."/>
            <person name="Wilson R.K."/>
        </authorList>
    </citation>
    <scope>NUCLEOTIDE SEQUENCE [LARGE SCALE GENOMIC DNA]</scope>
    <source>
        <strain evidence="2 3">GAM260BSi</strain>
    </source>
</reference>
<sequence>MRQEHETATSFKELKEITRIMQAKQARAQTSENANTSDPKQQSAFKPKATACAKKGHLNPTKKAFSERQKTTREKGLQESANAHLKTEQGKKSNSQAEPSNEAFKPGLEKYQENQKGGKNES</sequence>
<dbReference type="HOGENOM" id="CLU_137882_0_0_7"/>
<evidence type="ECO:0008006" key="4">
    <source>
        <dbReference type="Google" id="ProtNLM"/>
    </source>
</evidence>
<evidence type="ECO:0000256" key="1">
    <source>
        <dbReference type="SAM" id="MobiDB-lite"/>
    </source>
</evidence>
<dbReference type="PATRIC" id="fig|1159046.3.peg.250"/>
<evidence type="ECO:0000313" key="3">
    <source>
        <dbReference type="Proteomes" id="UP000012023"/>
    </source>
</evidence>
<dbReference type="AlphaFoldDB" id="M3QYC8"/>
<gene>
    <name evidence="2" type="ORF">HMPREF1418_00265</name>
</gene>
<comment type="caution">
    <text evidence="2">The sequence shown here is derived from an EMBL/GenBank/DDBJ whole genome shotgun (WGS) entry which is preliminary data.</text>
</comment>
<accession>M3QYC8</accession>
<feature type="compositionally biased region" description="Polar residues" evidence="1">
    <location>
        <begin position="27"/>
        <end position="44"/>
    </location>
</feature>
<evidence type="ECO:0000313" key="2">
    <source>
        <dbReference type="EMBL" id="EMH25436.1"/>
    </source>
</evidence>
<dbReference type="Proteomes" id="UP000012023">
    <property type="component" value="Unassembled WGS sequence"/>
</dbReference>
<name>M3QYC8_HELPX</name>
<dbReference type="EMBL" id="APDV01000011">
    <property type="protein sequence ID" value="EMH25436.1"/>
    <property type="molecule type" value="Genomic_DNA"/>
</dbReference>
<feature type="region of interest" description="Disordered" evidence="1">
    <location>
        <begin position="23"/>
        <end position="122"/>
    </location>
</feature>